<dbReference type="RefSeq" id="WP_125486147.1">
    <property type="nucleotide sequence ID" value="NZ_RSDW01000001.1"/>
</dbReference>
<sequence>MAEKKGFKRLKPNDPLVKELAPGNYPWWDTLVERSHTDKKISIQVRGNYLNVYSTMGNLLKVEMAGGKLVCKTHYKYLIDDLADEYVVLRAESDHLAVKEPSCPLVTSLLEGKHLQRVQNNIAAHAGLEKTIQSKLVWHNRNTLLDAEIAFNEEGEQGDNTDRKTRIDLVNLDKRSNTVVFVELKQLSDVRLHSGEVNQQISKYIAFAQKQKENIIEAYRNVIEVKTLLGILPKTWELATAKIERVEPRPILAIACSNQKYIDDWKRDLEKKLDTKQLAGLYFFGTNVDLNLKSDKNKEQFLVDSVPVEREAENTACFPIAP</sequence>
<protein>
    <submittedName>
        <fullName evidence="1">Uncharacterized protein</fullName>
    </submittedName>
</protein>
<dbReference type="EMBL" id="RSDW01000001">
    <property type="protein sequence ID" value="RSL17692.1"/>
    <property type="molecule type" value="Genomic_DNA"/>
</dbReference>
<evidence type="ECO:0000313" key="2">
    <source>
        <dbReference type="Proteomes" id="UP000269669"/>
    </source>
</evidence>
<name>A0A428MLD7_9BACT</name>
<dbReference type="AlphaFoldDB" id="A0A428MLD7"/>
<dbReference type="Proteomes" id="UP000269669">
    <property type="component" value="Unassembled WGS sequence"/>
</dbReference>
<comment type="caution">
    <text evidence="1">The sequence shown here is derived from an EMBL/GenBank/DDBJ whole genome shotgun (WGS) entry which is preliminary data.</text>
</comment>
<proteinExistence type="predicted"/>
<accession>A0A428MLD7</accession>
<gene>
    <name evidence="1" type="ORF">EDE15_3230</name>
</gene>
<organism evidence="1 2">
    <name type="scientific">Edaphobacter aggregans</name>
    <dbReference type="NCBI Taxonomy" id="570835"/>
    <lineage>
        <taxon>Bacteria</taxon>
        <taxon>Pseudomonadati</taxon>
        <taxon>Acidobacteriota</taxon>
        <taxon>Terriglobia</taxon>
        <taxon>Terriglobales</taxon>
        <taxon>Acidobacteriaceae</taxon>
        <taxon>Edaphobacter</taxon>
    </lineage>
</organism>
<reference evidence="1 2" key="1">
    <citation type="submission" date="2018-12" db="EMBL/GenBank/DDBJ databases">
        <title>Sequencing of bacterial isolates from soil warming experiment in Harvard Forest, Massachusetts, USA.</title>
        <authorList>
            <person name="Deangelis K."/>
        </authorList>
    </citation>
    <scope>NUCLEOTIDE SEQUENCE [LARGE SCALE GENOMIC DNA]</scope>
    <source>
        <strain evidence="1 2">EB153</strain>
    </source>
</reference>
<keyword evidence="2" id="KW-1185">Reference proteome</keyword>
<evidence type="ECO:0000313" key="1">
    <source>
        <dbReference type="EMBL" id="RSL17692.1"/>
    </source>
</evidence>